<dbReference type="EMBL" id="QROI01000030">
    <property type="protein sequence ID" value="RHL11703.1"/>
    <property type="molecule type" value="Genomic_DNA"/>
</dbReference>
<dbReference type="Pfam" id="PF01420">
    <property type="entry name" value="Methylase_S"/>
    <property type="match status" value="2"/>
</dbReference>
<dbReference type="GO" id="GO:0009307">
    <property type="term" value="P:DNA restriction-modification system"/>
    <property type="evidence" value="ECO:0007669"/>
    <property type="project" value="UniProtKB-KW"/>
</dbReference>
<comment type="caution">
    <text evidence="6">The sequence shown here is derived from an EMBL/GenBank/DDBJ whole genome shotgun (WGS) entry which is preliminary data.</text>
</comment>
<feature type="domain" description="Type I restriction modification DNA specificity" evidence="5">
    <location>
        <begin position="5"/>
        <end position="52"/>
    </location>
</feature>
<dbReference type="InterPro" id="IPR052021">
    <property type="entry name" value="Type-I_RS_S_subunit"/>
</dbReference>
<dbReference type="AlphaFoldDB" id="A0A415IVQ0"/>
<evidence type="ECO:0000256" key="4">
    <source>
        <dbReference type="SAM" id="Coils"/>
    </source>
</evidence>
<evidence type="ECO:0000259" key="5">
    <source>
        <dbReference type="Pfam" id="PF01420"/>
    </source>
</evidence>
<comment type="similarity">
    <text evidence="1">Belongs to the type-I restriction system S methylase family.</text>
</comment>
<reference evidence="6 7" key="1">
    <citation type="submission" date="2018-08" db="EMBL/GenBank/DDBJ databases">
        <title>A genome reference for cultivated species of the human gut microbiota.</title>
        <authorList>
            <person name="Zou Y."/>
            <person name="Xue W."/>
            <person name="Luo G."/>
        </authorList>
    </citation>
    <scope>NUCLEOTIDE SEQUENCE [LARGE SCALE GENOMIC DNA]</scope>
    <source>
        <strain evidence="6 7">AF39-11</strain>
    </source>
</reference>
<dbReference type="GO" id="GO:0004519">
    <property type="term" value="F:endonuclease activity"/>
    <property type="evidence" value="ECO:0007669"/>
    <property type="project" value="UniProtKB-KW"/>
</dbReference>
<name>A0A415IVQ0_9BACT</name>
<dbReference type="PANTHER" id="PTHR30408:SF12">
    <property type="entry name" value="TYPE I RESTRICTION ENZYME MJAVIII SPECIFICITY SUBUNIT"/>
    <property type="match status" value="1"/>
</dbReference>
<evidence type="ECO:0000256" key="1">
    <source>
        <dbReference type="ARBA" id="ARBA00010923"/>
    </source>
</evidence>
<dbReference type="SUPFAM" id="SSF116734">
    <property type="entry name" value="DNA methylase specificity domain"/>
    <property type="match status" value="2"/>
</dbReference>
<keyword evidence="6" id="KW-0540">Nuclease</keyword>
<dbReference type="Proteomes" id="UP000284916">
    <property type="component" value="Unassembled WGS sequence"/>
</dbReference>
<accession>A0A415IVQ0</accession>
<keyword evidence="2" id="KW-0680">Restriction system</keyword>
<evidence type="ECO:0000256" key="2">
    <source>
        <dbReference type="ARBA" id="ARBA00022747"/>
    </source>
</evidence>
<keyword evidence="6" id="KW-0378">Hydrolase</keyword>
<evidence type="ECO:0000313" key="6">
    <source>
        <dbReference type="EMBL" id="RHL11703.1"/>
    </source>
</evidence>
<dbReference type="InterPro" id="IPR044946">
    <property type="entry name" value="Restrct_endonuc_typeI_TRD_sf"/>
</dbReference>
<proteinExistence type="inferred from homology"/>
<feature type="coiled-coil region" evidence="4">
    <location>
        <begin position="35"/>
        <end position="62"/>
    </location>
</feature>
<protein>
    <submittedName>
        <fullName evidence="6">Restriction endonuclease subunit S</fullName>
    </submittedName>
</protein>
<evidence type="ECO:0000313" key="7">
    <source>
        <dbReference type="Proteomes" id="UP000284916"/>
    </source>
</evidence>
<evidence type="ECO:0000256" key="3">
    <source>
        <dbReference type="ARBA" id="ARBA00023125"/>
    </source>
</evidence>
<organism evidence="6 7">
    <name type="scientific">Phocaeicola plebeius</name>
    <dbReference type="NCBI Taxonomy" id="310297"/>
    <lineage>
        <taxon>Bacteria</taxon>
        <taxon>Pseudomonadati</taxon>
        <taxon>Bacteroidota</taxon>
        <taxon>Bacteroidia</taxon>
        <taxon>Bacteroidales</taxon>
        <taxon>Bacteroidaceae</taxon>
        <taxon>Phocaeicola</taxon>
    </lineage>
</organism>
<sequence>MGKGASRNAITKSMIENFEIPCPPLMVQCRIAEIISCYDSLIENYQKQIKLLEEAAQRLYKEWFVDLRFPGYENTKIVDGLPEGWKKKQIKDICNLITSGGTPSRNNKDFWNNGNIKWVKTKELNDTWIIDTEEYITEAGLNNSSAKLFPSNTILMAIYASPTLGRLGILGHEACCNQAALGFIPNKLVSWQWLFYKLYELRDKFNSIARGAGQQNISAVVVKDTEIVVPDKNMIDKYTSFVADIFNQQKKLICKIKLLTEARDRMLPKLMNGEFL</sequence>
<dbReference type="RefSeq" id="WP_118441974.1">
    <property type="nucleotide sequence ID" value="NZ_QROD01000030.1"/>
</dbReference>
<keyword evidence="3" id="KW-0238">DNA-binding</keyword>
<dbReference type="Gene3D" id="3.90.220.20">
    <property type="entry name" value="DNA methylase specificity domains"/>
    <property type="match status" value="2"/>
</dbReference>
<keyword evidence="6" id="KW-0255">Endonuclease</keyword>
<feature type="domain" description="Type I restriction modification DNA specificity" evidence="5">
    <location>
        <begin position="82"/>
        <end position="233"/>
    </location>
</feature>
<dbReference type="InterPro" id="IPR000055">
    <property type="entry name" value="Restrct_endonuc_typeI_TRD"/>
</dbReference>
<gene>
    <name evidence="6" type="ORF">DW035_14455</name>
</gene>
<dbReference type="GO" id="GO:0003677">
    <property type="term" value="F:DNA binding"/>
    <property type="evidence" value="ECO:0007669"/>
    <property type="project" value="UniProtKB-KW"/>
</dbReference>
<keyword evidence="4" id="KW-0175">Coiled coil</keyword>
<dbReference type="PANTHER" id="PTHR30408">
    <property type="entry name" value="TYPE-1 RESTRICTION ENZYME ECOKI SPECIFICITY PROTEIN"/>
    <property type="match status" value="1"/>
</dbReference>